<dbReference type="InterPro" id="IPR019563">
    <property type="entry name" value="GH97_catalytic"/>
</dbReference>
<dbReference type="SUPFAM" id="SSF51445">
    <property type="entry name" value="(Trans)glycosidases"/>
    <property type="match status" value="1"/>
</dbReference>
<protein>
    <submittedName>
        <fullName evidence="9">Glycoside hydrolase family 97 protein</fullName>
    </submittedName>
</protein>
<keyword evidence="4" id="KW-0106">Calcium</keyword>
<dbReference type="InterPro" id="IPR013785">
    <property type="entry name" value="Aldolase_TIM"/>
</dbReference>
<evidence type="ECO:0000256" key="1">
    <source>
        <dbReference type="ARBA" id="ARBA00001913"/>
    </source>
</evidence>
<dbReference type="InterPro" id="IPR029483">
    <property type="entry name" value="GH97_C"/>
</dbReference>
<dbReference type="InterPro" id="IPR017853">
    <property type="entry name" value="GH"/>
</dbReference>
<evidence type="ECO:0000313" key="9">
    <source>
        <dbReference type="EMBL" id="RGU58184.1"/>
    </source>
</evidence>
<feature type="domain" description="Glycosyl-hydrolase 97 catalytic" evidence="6">
    <location>
        <begin position="305"/>
        <end position="460"/>
    </location>
</feature>
<dbReference type="Pfam" id="PF14508">
    <property type="entry name" value="GH97_N"/>
    <property type="match status" value="1"/>
</dbReference>
<evidence type="ECO:0000259" key="8">
    <source>
        <dbReference type="Pfam" id="PF14509"/>
    </source>
</evidence>
<keyword evidence="5" id="KW-0326">Glycosidase</keyword>
<dbReference type="Gene3D" id="2.70.98.10">
    <property type="match status" value="1"/>
</dbReference>
<dbReference type="Pfam" id="PF14509">
    <property type="entry name" value="GH97_C"/>
    <property type="match status" value="1"/>
</dbReference>
<reference evidence="9 10" key="1">
    <citation type="submission" date="2018-08" db="EMBL/GenBank/DDBJ databases">
        <title>A genome reference for cultivated species of the human gut microbiota.</title>
        <authorList>
            <person name="Zou Y."/>
            <person name="Xue W."/>
            <person name="Luo G."/>
        </authorList>
    </citation>
    <scope>NUCLEOTIDE SEQUENCE [LARGE SCALE GENOMIC DNA]</scope>
    <source>
        <strain evidence="9 10">AF16-14</strain>
    </source>
</reference>
<dbReference type="InterPro" id="IPR029486">
    <property type="entry name" value="GH97_N"/>
</dbReference>
<name>A0A412TWH2_9BACT</name>
<comment type="cofactor">
    <cofactor evidence="1">
        <name>Ca(2+)</name>
        <dbReference type="ChEBI" id="CHEBI:29108"/>
    </cofactor>
</comment>
<dbReference type="InterPro" id="IPR014718">
    <property type="entry name" value="GH-type_carb-bd"/>
</dbReference>
<gene>
    <name evidence="9" type="ORF">DWW57_03790</name>
</gene>
<dbReference type="GO" id="GO:0016798">
    <property type="term" value="F:hydrolase activity, acting on glycosyl bonds"/>
    <property type="evidence" value="ECO:0007669"/>
    <property type="project" value="UniProtKB-KW"/>
</dbReference>
<sequence>MPKNRLKYFIFLFLSCCLISHQGYTQKKTISSPDSRFKFILSYKDSLTYRVTYKGHEIIQNSPIALELSDRVLGITPRLKHSQIRQVNQQITPLYGKNKTLSERYHELRLDFEGDYALIIRAYDEGVAYRFVTDIDSEVIVKNEKAIFRIDEQSGVVFPEALSLSVWEVSYIDYASSSGIADQKRAITPVLFTHPAGIRTVIAESDVRDYPGMYLTKNKGHFQGTFAAYPDSVAMGSWCNFVAVVQTRQNYIARTSGKREFPWRIIMATDDDKTLLNNELVYKLATPQRITDTDWIKPGKAAWEWWHDAMLPGSDLPSGMNNRNTALYKHYIDFAAENQLEYLMLDAGWSDLFDLTKVNPQIDIQELVSYGKSKNVGVFLWCVAHTLISDIDKYMKTLSDWGIAGLKVDFFDRDDQIAMGWYEEIARKAADYRLMVNLHGCSKPTGLQRAYPNIVNYEAVRGAECSKWDLTANPRHHLTFPFIRMLGGSLDYTPGSMRNRSRQMFKPVDPGLPFSQGSRCHELAMFVIFDQYFAMLCDSPAEYRKYPDILRFLSAVPTTFDETRVLQAKVGEYALMAKRKGNDWYVGGMTDWTAREMEIDFSFLTPGKKYKAEIYKDGYDANIYADQYVFVNQEIDNNSKLNIKLASGGGVAIRIVPLE</sequence>
<evidence type="ECO:0000259" key="7">
    <source>
        <dbReference type="Pfam" id="PF14508"/>
    </source>
</evidence>
<dbReference type="Gene3D" id="2.60.40.1180">
    <property type="entry name" value="Golgi alpha-mannosidase II"/>
    <property type="match status" value="1"/>
</dbReference>
<evidence type="ECO:0000256" key="3">
    <source>
        <dbReference type="ARBA" id="ARBA00022801"/>
    </source>
</evidence>
<dbReference type="InterPro" id="IPR052720">
    <property type="entry name" value="Glycosyl_hydrolase_97"/>
</dbReference>
<dbReference type="Pfam" id="PF10566">
    <property type="entry name" value="Glyco_hydro_97"/>
    <property type="match status" value="1"/>
</dbReference>
<dbReference type="InterPro" id="IPR013780">
    <property type="entry name" value="Glyco_hydro_b"/>
</dbReference>
<feature type="domain" description="Glycosyl-hydrolase 97 N-terminal" evidence="7">
    <location>
        <begin position="30"/>
        <end position="287"/>
    </location>
</feature>
<comment type="subunit">
    <text evidence="2">Monomer.</text>
</comment>
<organism evidence="9 10">
    <name type="scientific">Odoribacter splanchnicus</name>
    <dbReference type="NCBI Taxonomy" id="28118"/>
    <lineage>
        <taxon>Bacteria</taxon>
        <taxon>Pseudomonadati</taxon>
        <taxon>Bacteroidota</taxon>
        <taxon>Bacteroidia</taxon>
        <taxon>Bacteroidales</taxon>
        <taxon>Odoribacteraceae</taxon>
        <taxon>Odoribacter</taxon>
    </lineage>
</organism>
<dbReference type="GO" id="GO:0030246">
    <property type="term" value="F:carbohydrate binding"/>
    <property type="evidence" value="ECO:0007669"/>
    <property type="project" value="InterPro"/>
</dbReference>
<proteinExistence type="predicted"/>
<accession>A0A412TWH2</accession>
<dbReference type="PANTHER" id="PTHR35803">
    <property type="entry name" value="GLUCAN 1,4-ALPHA-GLUCOSIDASE SUSB-RELATED"/>
    <property type="match status" value="1"/>
</dbReference>
<dbReference type="Proteomes" id="UP000284243">
    <property type="component" value="Unassembled WGS sequence"/>
</dbReference>
<evidence type="ECO:0000256" key="4">
    <source>
        <dbReference type="ARBA" id="ARBA00022837"/>
    </source>
</evidence>
<dbReference type="PANTHER" id="PTHR35803:SF2">
    <property type="entry name" value="RETAINING ALPHA-GALACTOSIDASE"/>
    <property type="match status" value="1"/>
</dbReference>
<evidence type="ECO:0000256" key="5">
    <source>
        <dbReference type="ARBA" id="ARBA00023295"/>
    </source>
</evidence>
<feature type="domain" description="Glycosyl-hydrolase 97 C-terminal oligomerisation" evidence="8">
    <location>
        <begin position="559"/>
        <end position="655"/>
    </location>
</feature>
<dbReference type="RefSeq" id="WP_022160661.1">
    <property type="nucleotide sequence ID" value="NZ_CABJFF010000003.1"/>
</dbReference>
<evidence type="ECO:0000256" key="2">
    <source>
        <dbReference type="ARBA" id="ARBA00011245"/>
    </source>
</evidence>
<evidence type="ECO:0000313" key="10">
    <source>
        <dbReference type="Proteomes" id="UP000284243"/>
    </source>
</evidence>
<keyword evidence="3 9" id="KW-0378">Hydrolase</keyword>
<dbReference type="Gene3D" id="3.20.20.70">
    <property type="entry name" value="Aldolase class I"/>
    <property type="match status" value="1"/>
</dbReference>
<evidence type="ECO:0000259" key="6">
    <source>
        <dbReference type="Pfam" id="PF10566"/>
    </source>
</evidence>
<dbReference type="AlphaFoldDB" id="A0A412TWH2"/>
<dbReference type="EMBL" id="QRYC01000003">
    <property type="protein sequence ID" value="RGU58184.1"/>
    <property type="molecule type" value="Genomic_DNA"/>
</dbReference>
<comment type="caution">
    <text evidence="9">The sequence shown here is derived from an EMBL/GenBank/DDBJ whole genome shotgun (WGS) entry which is preliminary data.</text>
</comment>